<sequence>MAHKIENIIFTPLDFAKNEIRLIHLLPRQFSRSSLDEIECELIQVNLESNPQYEALSYEWGLPTKSPFGISVDGKQYQVRENLSDALRALRLPTEPRLLWIDALCINQDDTTERNHQVAKMGEIYKNARRVIVWVGLEKYQNSRADDALIAISFLEDTKRKPIADFIPSKNSARQRELLKKGYDRTWQAVLSLCRRNYWTRLWIIQEVVLATDIIVCCGGLKFTWGVLARLFAKLDEHCQGFRIGDTIRASIPAKLDRQRITRRKSGLDGFLILDMIFVNEHAMCVDVRDKVFGVHSLVKDCCRKAIPVDYSKAPIQLCGDVLSHDFQHHRLRGFEFVRSTQRLQKILFGHLDILESDPRRQQRPEFEAVFPGNSSAEDVAFLKLSGRVKGPIVWFGPSSLYAGDLSFREDLENPKWPCAPPNQALKDMLSSLTVPLDNYPRFKKPGTKSRACKSIKSHQSYAIIPSRGVIHTPTPEEDEPSPRPDSILSRVASKVDKLRKTRSKSITVEEDGSRLLGLEDGMIASAPKDAEIGDLICQFEGCNFFVMLREEENGTFVDGEKESPMFKIIGTSSMVKKPEKTPEVKEREKARAEKVKIYLDTVTLQKLCWMYLDKR</sequence>
<accession>A0A1L7XV21</accession>
<dbReference type="PANTHER" id="PTHR24148">
    <property type="entry name" value="ANKYRIN REPEAT DOMAIN-CONTAINING PROTEIN 39 HOMOLOG-RELATED"/>
    <property type="match status" value="1"/>
</dbReference>
<dbReference type="STRING" id="576137.A0A1L7XV21"/>
<dbReference type="OrthoDB" id="3459518at2759"/>
<feature type="domain" description="Heterokaryon incompatibility" evidence="1">
    <location>
        <begin position="53"/>
        <end position="207"/>
    </location>
</feature>
<organism evidence="2 3">
    <name type="scientific">Phialocephala subalpina</name>
    <dbReference type="NCBI Taxonomy" id="576137"/>
    <lineage>
        <taxon>Eukaryota</taxon>
        <taxon>Fungi</taxon>
        <taxon>Dikarya</taxon>
        <taxon>Ascomycota</taxon>
        <taxon>Pezizomycotina</taxon>
        <taxon>Leotiomycetes</taxon>
        <taxon>Helotiales</taxon>
        <taxon>Mollisiaceae</taxon>
        <taxon>Phialocephala</taxon>
        <taxon>Phialocephala fortinii species complex</taxon>
    </lineage>
</organism>
<gene>
    <name evidence="2" type="ORF">PAC_18803</name>
</gene>
<dbReference type="AlphaFoldDB" id="A0A1L7XV21"/>
<dbReference type="InterPro" id="IPR052895">
    <property type="entry name" value="HetReg/Transcr_Mod"/>
</dbReference>
<reference evidence="2 3" key="1">
    <citation type="submission" date="2016-03" db="EMBL/GenBank/DDBJ databases">
        <authorList>
            <person name="Ploux O."/>
        </authorList>
    </citation>
    <scope>NUCLEOTIDE SEQUENCE [LARGE SCALE GENOMIC DNA]</scope>
    <source>
        <strain evidence="2 3">UAMH 11012</strain>
    </source>
</reference>
<dbReference type="EMBL" id="FJOG01000061">
    <property type="protein sequence ID" value="CZR68902.1"/>
    <property type="molecule type" value="Genomic_DNA"/>
</dbReference>
<dbReference type="Pfam" id="PF06985">
    <property type="entry name" value="HET"/>
    <property type="match status" value="1"/>
</dbReference>
<dbReference type="PANTHER" id="PTHR24148:SF73">
    <property type="entry name" value="HET DOMAIN PROTEIN (AFU_ORTHOLOGUE AFUA_8G01020)"/>
    <property type="match status" value="1"/>
</dbReference>
<proteinExistence type="predicted"/>
<dbReference type="Proteomes" id="UP000184330">
    <property type="component" value="Unassembled WGS sequence"/>
</dbReference>
<name>A0A1L7XV21_9HELO</name>
<evidence type="ECO:0000259" key="1">
    <source>
        <dbReference type="Pfam" id="PF06985"/>
    </source>
</evidence>
<keyword evidence="3" id="KW-1185">Reference proteome</keyword>
<evidence type="ECO:0000313" key="3">
    <source>
        <dbReference type="Proteomes" id="UP000184330"/>
    </source>
</evidence>
<dbReference type="InterPro" id="IPR010730">
    <property type="entry name" value="HET"/>
</dbReference>
<protein>
    <recommendedName>
        <fullName evidence="1">Heterokaryon incompatibility domain-containing protein</fullName>
    </recommendedName>
</protein>
<evidence type="ECO:0000313" key="2">
    <source>
        <dbReference type="EMBL" id="CZR68902.1"/>
    </source>
</evidence>